<proteinExistence type="inferred from homology"/>
<dbReference type="Gene3D" id="3.90.226.10">
    <property type="entry name" value="2-enoyl-CoA Hydratase, Chain A, domain 1"/>
    <property type="match status" value="1"/>
</dbReference>
<evidence type="ECO:0000256" key="2">
    <source>
        <dbReference type="ARBA" id="ARBA00022490"/>
    </source>
</evidence>
<dbReference type="GO" id="GO:0051117">
    <property type="term" value="F:ATPase binding"/>
    <property type="evidence" value="ECO:0007669"/>
    <property type="project" value="TreeGrafter"/>
</dbReference>
<dbReference type="GO" id="GO:0004176">
    <property type="term" value="F:ATP-dependent peptidase activity"/>
    <property type="evidence" value="ECO:0007669"/>
    <property type="project" value="InterPro"/>
</dbReference>
<evidence type="ECO:0000313" key="4">
    <source>
        <dbReference type="EMBL" id="DAF97627.1"/>
    </source>
</evidence>
<sequence>MADISIRGELWDNDSADILRYWGWRDLTAPMDIQAALEAAGGEDVTILVNSPGGDMAVGAEIRSMLRRYQGKTTALIQGFAASSATLAISACRTIQSEAGALLCYHNPSNTTEGDYRAMRRSAEALRNARDCILEMYTARSGAKSREELMALMDKDIWISPGQAKEYGLVDEIVGLEDAQDTLDDPAAFVAATGHRMRLTAAMRERYQAHVAEERAKEAREDEARRALARISALAKF</sequence>
<evidence type="ECO:0000256" key="3">
    <source>
        <dbReference type="ARBA" id="ARBA00022801"/>
    </source>
</evidence>
<organism evidence="4">
    <name type="scientific">Siphoviridae sp. ct4fm14</name>
    <dbReference type="NCBI Taxonomy" id="2825331"/>
    <lineage>
        <taxon>Viruses</taxon>
        <taxon>Duplodnaviria</taxon>
        <taxon>Heunggongvirae</taxon>
        <taxon>Uroviricota</taxon>
        <taxon>Caudoviricetes</taxon>
    </lineage>
</organism>
<keyword evidence="2" id="KW-0963">Cytoplasm</keyword>
<accession>A0A8S5UT62</accession>
<dbReference type="InterPro" id="IPR029045">
    <property type="entry name" value="ClpP/crotonase-like_dom_sf"/>
</dbReference>
<dbReference type="InterPro" id="IPR023562">
    <property type="entry name" value="ClpP/TepA"/>
</dbReference>
<evidence type="ECO:0000256" key="1">
    <source>
        <dbReference type="ARBA" id="ARBA00007039"/>
    </source>
</evidence>
<keyword evidence="3" id="KW-0378">Hydrolase</keyword>
<dbReference type="PRINTS" id="PR00127">
    <property type="entry name" value="CLPPROTEASEP"/>
</dbReference>
<protein>
    <submittedName>
        <fullName evidence="4">Putative ATP dependent Clp protease</fullName>
    </submittedName>
</protein>
<dbReference type="CDD" id="cd07016">
    <property type="entry name" value="S14_ClpP_1"/>
    <property type="match status" value="1"/>
</dbReference>
<comment type="similarity">
    <text evidence="1">Belongs to the peptidase S14 family.</text>
</comment>
<dbReference type="EMBL" id="BK016135">
    <property type="protein sequence ID" value="DAF97627.1"/>
    <property type="molecule type" value="Genomic_DNA"/>
</dbReference>
<dbReference type="GO" id="GO:0006515">
    <property type="term" value="P:protein quality control for misfolded or incompletely synthesized proteins"/>
    <property type="evidence" value="ECO:0007669"/>
    <property type="project" value="TreeGrafter"/>
</dbReference>
<reference evidence="4" key="1">
    <citation type="journal article" date="2021" name="Proc. Natl. Acad. Sci. U.S.A.">
        <title>A Catalog of Tens of Thousands of Viruses from Human Metagenomes Reveals Hidden Associations with Chronic Diseases.</title>
        <authorList>
            <person name="Tisza M.J."/>
            <person name="Buck C.B."/>
        </authorList>
    </citation>
    <scope>NUCLEOTIDE SEQUENCE</scope>
    <source>
        <strain evidence="4">Ct4fm14</strain>
    </source>
</reference>
<dbReference type="PANTHER" id="PTHR10381">
    <property type="entry name" value="ATP-DEPENDENT CLP PROTEASE PROTEOLYTIC SUBUNIT"/>
    <property type="match status" value="1"/>
</dbReference>
<dbReference type="GO" id="GO:0009368">
    <property type="term" value="C:endopeptidase Clp complex"/>
    <property type="evidence" value="ECO:0007669"/>
    <property type="project" value="TreeGrafter"/>
</dbReference>
<name>A0A8S5UT62_9CAUD</name>
<dbReference type="PANTHER" id="PTHR10381:SF70">
    <property type="entry name" value="ATP-DEPENDENT CLP PROTEASE PROTEOLYTIC SUBUNIT"/>
    <property type="match status" value="1"/>
</dbReference>
<dbReference type="Pfam" id="PF00574">
    <property type="entry name" value="CLP_protease"/>
    <property type="match status" value="1"/>
</dbReference>
<dbReference type="GO" id="GO:0004252">
    <property type="term" value="F:serine-type endopeptidase activity"/>
    <property type="evidence" value="ECO:0007669"/>
    <property type="project" value="InterPro"/>
</dbReference>
<dbReference type="SUPFAM" id="SSF52096">
    <property type="entry name" value="ClpP/crotonase"/>
    <property type="match status" value="1"/>
</dbReference>
<dbReference type="InterPro" id="IPR001907">
    <property type="entry name" value="ClpP"/>
</dbReference>
<keyword evidence="4" id="KW-0645">Protease</keyword>